<evidence type="ECO:0000259" key="3">
    <source>
        <dbReference type="PROSITE" id="PS50011"/>
    </source>
</evidence>
<evidence type="ECO:0000313" key="4">
    <source>
        <dbReference type="EMBL" id="CAD7665536.1"/>
    </source>
</evidence>
<dbReference type="SUPFAM" id="SSF56112">
    <property type="entry name" value="Protein kinase-like (PK-like)"/>
    <property type="match status" value="1"/>
</dbReference>
<sequence length="98" mass="11335">RGDISIKLDSFSFGVVLLELLTGLKPYDEDREAKDLVSYIEDYIEDDDSDVVNMIHDKSIGQLDQRIGLQLYAISRKCIEHFKKNRPTMTEVLESLER</sequence>
<dbReference type="InterPro" id="IPR001245">
    <property type="entry name" value="Ser-Thr/Tyr_kinase_cat_dom"/>
</dbReference>
<accession>A0A7R9MTJ7</accession>
<evidence type="ECO:0000256" key="1">
    <source>
        <dbReference type="ARBA" id="ARBA00022741"/>
    </source>
</evidence>
<dbReference type="AlphaFoldDB" id="A0A7R9MTJ7"/>
<organism evidence="4">
    <name type="scientific">Oppiella nova</name>
    <dbReference type="NCBI Taxonomy" id="334625"/>
    <lineage>
        <taxon>Eukaryota</taxon>
        <taxon>Metazoa</taxon>
        <taxon>Ecdysozoa</taxon>
        <taxon>Arthropoda</taxon>
        <taxon>Chelicerata</taxon>
        <taxon>Arachnida</taxon>
        <taxon>Acari</taxon>
        <taxon>Acariformes</taxon>
        <taxon>Sarcoptiformes</taxon>
        <taxon>Oribatida</taxon>
        <taxon>Brachypylina</taxon>
        <taxon>Oppioidea</taxon>
        <taxon>Oppiidae</taxon>
        <taxon>Oppiella</taxon>
    </lineage>
</organism>
<keyword evidence="2" id="KW-0067">ATP-binding</keyword>
<dbReference type="GO" id="GO:0004672">
    <property type="term" value="F:protein kinase activity"/>
    <property type="evidence" value="ECO:0007669"/>
    <property type="project" value="InterPro"/>
</dbReference>
<dbReference type="EMBL" id="CAJPVJ010046930">
    <property type="protein sequence ID" value="CAG2182672.1"/>
    <property type="molecule type" value="Genomic_DNA"/>
</dbReference>
<feature type="non-terminal residue" evidence="4">
    <location>
        <position position="1"/>
    </location>
</feature>
<dbReference type="InterPro" id="IPR011009">
    <property type="entry name" value="Kinase-like_dom_sf"/>
</dbReference>
<name>A0A7R9MTJ7_9ACAR</name>
<dbReference type="PANTHER" id="PTHR27001:SF931">
    <property type="entry name" value="OS11G0664100 PROTEIN"/>
    <property type="match status" value="1"/>
</dbReference>
<dbReference type="GO" id="GO:0005524">
    <property type="term" value="F:ATP binding"/>
    <property type="evidence" value="ECO:0007669"/>
    <property type="project" value="UniProtKB-KW"/>
</dbReference>
<dbReference type="GO" id="GO:0005886">
    <property type="term" value="C:plasma membrane"/>
    <property type="evidence" value="ECO:0007669"/>
    <property type="project" value="TreeGrafter"/>
</dbReference>
<dbReference type="Proteomes" id="UP000728032">
    <property type="component" value="Unassembled WGS sequence"/>
</dbReference>
<keyword evidence="5" id="KW-1185">Reference proteome</keyword>
<keyword evidence="1" id="KW-0547">Nucleotide-binding</keyword>
<gene>
    <name evidence="4" type="ORF">ONB1V03_LOCUS22093</name>
</gene>
<dbReference type="Pfam" id="PF07714">
    <property type="entry name" value="PK_Tyr_Ser-Thr"/>
    <property type="match status" value="1"/>
</dbReference>
<evidence type="ECO:0000256" key="2">
    <source>
        <dbReference type="ARBA" id="ARBA00022840"/>
    </source>
</evidence>
<dbReference type="PANTHER" id="PTHR27001">
    <property type="entry name" value="OS01G0253100 PROTEIN"/>
    <property type="match status" value="1"/>
</dbReference>
<proteinExistence type="predicted"/>
<dbReference type="Gene3D" id="1.10.510.10">
    <property type="entry name" value="Transferase(Phosphotransferase) domain 1"/>
    <property type="match status" value="1"/>
</dbReference>
<protein>
    <recommendedName>
        <fullName evidence="3">Protein kinase domain-containing protein</fullName>
    </recommendedName>
</protein>
<reference evidence="4" key="1">
    <citation type="submission" date="2020-11" db="EMBL/GenBank/DDBJ databases">
        <authorList>
            <person name="Tran Van P."/>
        </authorList>
    </citation>
    <scope>NUCLEOTIDE SEQUENCE</scope>
</reference>
<feature type="non-terminal residue" evidence="4">
    <location>
        <position position="98"/>
    </location>
</feature>
<dbReference type="InterPro" id="IPR000719">
    <property type="entry name" value="Prot_kinase_dom"/>
</dbReference>
<evidence type="ECO:0000313" key="5">
    <source>
        <dbReference type="Proteomes" id="UP000728032"/>
    </source>
</evidence>
<feature type="domain" description="Protein kinase" evidence="3">
    <location>
        <begin position="1"/>
        <end position="98"/>
    </location>
</feature>
<dbReference type="OrthoDB" id="4062651at2759"/>
<dbReference type="PROSITE" id="PS50011">
    <property type="entry name" value="PROTEIN_KINASE_DOM"/>
    <property type="match status" value="1"/>
</dbReference>
<dbReference type="EMBL" id="OC961755">
    <property type="protein sequence ID" value="CAD7665536.1"/>
    <property type="molecule type" value="Genomic_DNA"/>
</dbReference>